<keyword evidence="3 4" id="KW-0472">Membrane</keyword>
<keyword evidence="8" id="KW-1185">Reference proteome</keyword>
<dbReference type="GO" id="GO:0071555">
    <property type="term" value="P:cell wall organization"/>
    <property type="evidence" value="ECO:0007669"/>
    <property type="project" value="TreeGrafter"/>
</dbReference>
<gene>
    <name evidence="7" type="ORF">AR1Y2_2633</name>
</gene>
<dbReference type="GO" id="GO:0016757">
    <property type="term" value="F:glycosyltransferase activity"/>
    <property type="evidence" value="ECO:0007669"/>
    <property type="project" value="UniProtKB-KW"/>
</dbReference>
<evidence type="ECO:0000256" key="1">
    <source>
        <dbReference type="ARBA" id="ARBA00004370"/>
    </source>
</evidence>
<evidence type="ECO:0000256" key="2">
    <source>
        <dbReference type="ARBA" id="ARBA00007171"/>
    </source>
</evidence>
<comment type="similarity">
    <text evidence="2">Belongs to the transpeptidase family.</text>
</comment>
<dbReference type="Gene3D" id="3.40.710.10">
    <property type="entry name" value="DD-peptidase/beta-lactamase superfamily"/>
    <property type="match status" value="1"/>
</dbReference>
<dbReference type="Pfam" id="PF03717">
    <property type="entry name" value="PBP_dimer"/>
    <property type="match status" value="1"/>
</dbReference>
<dbReference type="PANTHER" id="PTHR30627">
    <property type="entry name" value="PEPTIDOGLYCAN D,D-TRANSPEPTIDASE"/>
    <property type="match status" value="1"/>
</dbReference>
<comment type="subcellular location">
    <subcellularLocation>
        <location evidence="1">Membrane</location>
    </subcellularLocation>
</comment>
<dbReference type="Pfam" id="PF00905">
    <property type="entry name" value="Transpeptidase"/>
    <property type="match status" value="1"/>
</dbReference>
<keyword evidence="7" id="KW-0131">Cell cycle</keyword>
<name>A0A4P8IH12_9FIRM</name>
<protein>
    <submittedName>
        <fullName evidence="7">Cell division protein FtsI [Peptidoglycan synthetase]</fullName>
        <ecNumber evidence="7">2.4.1.129</ecNumber>
    </submittedName>
</protein>
<feature type="domain" description="Penicillin-binding protein transpeptidase" evidence="5">
    <location>
        <begin position="262"/>
        <end position="589"/>
    </location>
</feature>
<dbReference type="InterPro" id="IPR036138">
    <property type="entry name" value="PBP_dimer_sf"/>
</dbReference>
<evidence type="ECO:0000256" key="3">
    <source>
        <dbReference type="ARBA" id="ARBA00023136"/>
    </source>
</evidence>
<dbReference type="GO" id="GO:0051301">
    <property type="term" value="P:cell division"/>
    <property type="evidence" value="ECO:0007669"/>
    <property type="project" value="UniProtKB-KW"/>
</dbReference>
<dbReference type="InterPro" id="IPR001460">
    <property type="entry name" value="PCN-bd_Tpept"/>
</dbReference>
<feature type="transmembrane region" description="Helical" evidence="4">
    <location>
        <begin position="21"/>
        <end position="43"/>
    </location>
</feature>
<dbReference type="GO" id="GO:0005886">
    <property type="term" value="C:plasma membrane"/>
    <property type="evidence" value="ECO:0007669"/>
    <property type="project" value="TreeGrafter"/>
</dbReference>
<dbReference type="GO" id="GO:0008658">
    <property type="term" value="F:penicillin binding"/>
    <property type="evidence" value="ECO:0007669"/>
    <property type="project" value="InterPro"/>
</dbReference>
<dbReference type="OrthoDB" id="9804124at2"/>
<feature type="domain" description="Penicillin-binding protein dimerisation" evidence="6">
    <location>
        <begin position="67"/>
        <end position="215"/>
    </location>
</feature>
<dbReference type="InterPro" id="IPR005311">
    <property type="entry name" value="PBP_dimer"/>
</dbReference>
<keyword evidence="4" id="KW-0812">Transmembrane</keyword>
<evidence type="ECO:0000313" key="8">
    <source>
        <dbReference type="Proteomes" id="UP000298653"/>
    </source>
</evidence>
<dbReference type="EMBL" id="CP040058">
    <property type="protein sequence ID" value="QCP36087.1"/>
    <property type="molecule type" value="Genomic_DNA"/>
</dbReference>
<keyword evidence="4" id="KW-1133">Transmembrane helix</keyword>
<proteinExistence type="inferred from homology"/>
<organism evidence="7 8">
    <name type="scientific">Anaerostipes rhamnosivorans</name>
    <dbReference type="NCBI Taxonomy" id="1229621"/>
    <lineage>
        <taxon>Bacteria</taxon>
        <taxon>Bacillati</taxon>
        <taxon>Bacillota</taxon>
        <taxon>Clostridia</taxon>
        <taxon>Lachnospirales</taxon>
        <taxon>Lachnospiraceae</taxon>
        <taxon>Anaerostipes</taxon>
    </lineage>
</organism>
<dbReference type="SUPFAM" id="SSF56601">
    <property type="entry name" value="beta-lactamase/transpeptidase-like"/>
    <property type="match status" value="1"/>
</dbReference>
<accession>A0A4P8IH12</accession>
<dbReference type="Gene3D" id="3.90.1310.10">
    <property type="entry name" value="Penicillin-binding protein 2a (Domain 2)"/>
    <property type="match status" value="1"/>
</dbReference>
<dbReference type="InterPro" id="IPR050515">
    <property type="entry name" value="Beta-lactam/transpept"/>
</dbReference>
<dbReference type="KEGG" id="arf:AR1Y2_2633"/>
<dbReference type="PANTHER" id="PTHR30627:SF1">
    <property type="entry name" value="PEPTIDOGLYCAN D,D-TRANSPEPTIDASE FTSI"/>
    <property type="match status" value="1"/>
</dbReference>
<dbReference type="AlphaFoldDB" id="A0A4P8IH12"/>
<evidence type="ECO:0000259" key="6">
    <source>
        <dbReference type="Pfam" id="PF03717"/>
    </source>
</evidence>
<evidence type="ECO:0000259" key="5">
    <source>
        <dbReference type="Pfam" id="PF00905"/>
    </source>
</evidence>
<dbReference type="InterPro" id="IPR012338">
    <property type="entry name" value="Beta-lactam/transpept-like"/>
</dbReference>
<dbReference type="SUPFAM" id="SSF56519">
    <property type="entry name" value="Penicillin binding protein dimerisation domain"/>
    <property type="match status" value="1"/>
</dbReference>
<keyword evidence="7" id="KW-0328">Glycosyltransferase</keyword>
<dbReference type="EC" id="2.4.1.129" evidence="7"/>
<evidence type="ECO:0000313" key="7">
    <source>
        <dbReference type="EMBL" id="QCP36087.1"/>
    </source>
</evidence>
<keyword evidence="7" id="KW-0132">Cell division</keyword>
<keyword evidence="7" id="KW-0808">Transferase</keyword>
<sequence length="604" mass="67543">MKKKKYKKIKRINNAMRVRTLSIVALIAILFIGLVGRLVYFSVAKNKTYKKKVLAQQNYQSQTLPYKRGDILDRNGNTLATSQKLYSLVLEPKNILRTEQTQKNALNALTKYMNLDRDDLLEYLKDHKDSYYSVYKKDMKYSKVADLKDYLKSKDGKKVVGITFSEKYVRRYPNKSLASHLLGFVSDGSIGTTGIEQYYNSALIGVDGRKYTYLNEELEQDDSIVDPENGKTLVSTIDINIQKIAEDRLAKFEKKYGSKGSSILVMDPNNGEVLAMANSNTYDLENPRNDKALLSKYTQSQINGMSEKQKVKAFNEIWKNPIVSNSFEPGSTYKPFTVAGGLEEGILKGNETYYCKGYKQVGKHKIHCSHQEGHGNLTLSDSIAYSCNVALMDIAAKEGKNVFAKYQKDFNFGVKTGIDLPAEAETSGLLYSADEMTNVDLATSSFGQTFNCSMIQMASSFSSLVNGGYYYKPHVVKQTRDDSGNVLNNKNSELVKQTISADTSKKLRSYMKETVEKGTGKKAQIKGYSVGGKTGTAQKIPRSAKTYIVSFCGFAPVENPKVVVYVVIDEIQKDSQLNTGLAVEMARDVLKESLKDMNVPKTTK</sequence>
<dbReference type="RefSeq" id="WP_137329365.1">
    <property type="nucleotide sequence ID" value="NZ_CP040058.1"/>
</dbReference>
<dbReference type="Proteomes" id="UP000298653">
    <property type="component" value="Chromosome"/>
</dbReference>
<evidence type="ECO:0000256" key="4">
    <source>
        <dbReference type="SAM" id="Phobius"/>
    </source>
</evidence>
<reference evidence="7 8" key="1">
    <citation type="submission" date="2019-05" db="EMBL/GenBank/DDBJ databases">
        <title>Complete genome sequencing of Anaerostipes rhamnosivorans.</title>
        <authorList>
            <person name="Bui T.P.N."/>
            <person name="de Vos W.M."/>
        </authorList>
    </citation>
    <scope>NUCLEOTIDE SEQUENCE [LARGE SCALE GENOMIC DNA]</scope>
    <source>
        <strain evidence="7 8">1y2</strain>
    </source>
</reference>